<dbReference type="AlphaFoldDB" id="A0A0D6LBM5"/>
<keyword evidence="3 6" id="KW-0812">Transmembrane</keyword>
<dbReference type="PANTHER" id="PTHR12308">
    <property type="entry name" value="ANOCTAMIN"/>
    <property type="match status" value="1"/>
</dbReference>
<evidence type="ECO:0000256" key="3">
    <source>
        <dbReference type="ARBA" id="ARBA00022692"/>
    </source>
</evidence>
<comment type="caution">
    <text evidence="6">Lacks conserved residue(s) required for the propagation of feature annotation.</text>
</comment>
<dbReference type="PANTHER" id="PTHR12308:SF51">
    <property type="entry name" value="ANOCTAMIN-8"/>
    <property type="match status" value="1"/>
</dbReference>
<keyword evidence="4 6" id="KW-1133">Transmembrane helix</keyword>
<keyword evidence="9" id="KW-1185">Reference proteome</keyword>
<dbReference type="Proteomes" id="UP000054495">
    <property type="component" value="Unassembled WGS sequence"/>
</dbReference>
<dbReference type="EMBL" id="KE125291">
    <property type="protein sequence ID" value="EPB69470.1"/>
    <property type="molecule type" value="Genomic_DNA"/>
</dbReference>
<comment type="subcellular location">
    <subcellularLocation>
        <location evidence="1 6">Membrane</location>
        <topology evidence="1 6">Multi-pass membrane protein</topology>
    </subcellularLocation>
</comment>
<dbReference type="GO" id="GO:0005254">
    <property type="term" value="F:chloride channel activity"/>
    <property type="evidence" value="ECO:0007669"/>
    <property type="project" value="TreeGrafter"/>
</dbReference>
<dbReference type="InterPro" id="IPR049452">
    <property type="entry name" value="Anoctamin_TM"/>
</dbReference>
<reference evidence="8 9" key="1">
    <citation type="submission" date="2013-05" db="EMBL/GenBank/DDBJ databases">
        <title>Draft genome of the parasitic nematode Anyclostoma ceylanicum.</title>
        <authorList>
            <person name="Mitreva M."/>
        </authorList>
    </citation>
    <scope>NUCLEOTIDE SEQUENCE [LARGE SCALE GENOMIC DNA]</scope>
</reference>
<dbReference type="GO" id="GO:0005886">
    <property type="term" value="C:plasma membrane"/>
    <property type="evidence" value="ECO:0007669"/>
    <property type="project" value="TreeGrafter"/>
</dbReference>
<evidence type="ECO:0000313" key="9">
    <source>
        <dbReference type="Proteomes" id="UP000054495"/>
    </source>
</evidence>
<sequence length="360" mass="41360">MASRSNFLTKAIKLYPCTTGITYPLTVLCVILMFVTTLVVFQVQDAADFYFGERFLLCWICYLPMIVYALMIVISDKLYRQLALFLNDLENYRTDDEYEDFLISKIVIFQFVTAFGSLFYIAFYLKDMKRLQETLATLLITRQITQNVMETAVPFLMEKNFNQTLVTDELQLRSTRLPLPEFKPSDSGAPELTQAELESLMTVYDRPLDDYLEMFIQFGYVLLFSPAFPLAALCAVVNNVVEIRVDAFKLCNTVQRPFGRQVKDIGAWQKAMELLGMVGVMVNCALIGQSGLVQRIWPDLSWGGQILIVVVLEHIILASKIFIDLAVPDVPHWIRVETAKQEHFRREAFKVGRDAFPEVW</sequence>
<evidence type="ECO:0000259" key="7">
    <source>
        <dbReference type="Pfam" id="PF04547"/>
    </source>
</evidence>
<organism evidence="8 9">
    <name type="scientific">Ancylostoma ceylanicum</name>
    <dbReference type="NCBI Taxonomy" id="53326"/>
    <lineage>
        <taxon>Eukaryota</taxon>
        <taxon>Metazoa</taxon>
        <taxon>Ecdysozoa</taxon>
        <taxon>Nematoda</taxon>
        <taxon>Chromadorea</taxon>
        <taxon>Rhabditida</taxon>
        <taxon>Rhabditina</taxon>
        <taxon>Rhabditomorpha</taxon>
        <taxon>Strongyloidea</taxon>
        <taxon>Ancylostomatidae</taxon>
        <taxon>Ancylostomatinae</taxon>
        <taxon>Ancylostoma</taxon>
    </lineage>
</organism>
<evidence type="ECO:0000256" key="6">
    <source>
        <dbReference type="RuleBase" id="RU280814"/>
    </source>
</evidence>
<proteinExistence type="inferred from homology"/>
<evidence type="ECO:0000256" key="5">
    <source>
        <dbReference type="ARBA" id="ARBA00023136"/>
    </source>
</evidence>
<evidence type="ECO:0000256" key="2">
    <source>
        <dbReference type="ARBA" id="ARBA00009671"/>
    </source>
</evidence>
<name>A0A0D6LBM5_9BILA</name>
<dbReference type="Pfam" id="PF04547">
    <property type="entry name" value="Anoctamin"/>
    <property type="match status" value="1"/>
</dbReference>
<protein>
    <recommendedName>
        <fullName evidence="6">Anoctamin</fullName>
    </recommendedName>
</protein>
<feature type="transmembrane region" description="Helical" evidence="6">
    <location>
        <begin position="102"/>
        <end position="125"/>
    </location>
</feature>
<comment type="similarity">
    <text evidence="2 6">Belongs to the anoctamin family.</text>
</comment>
<feature type="transmembrane region" description="Helical" evidence="6">
    <location>
        <begin position="55"/>
        <end position="74"/>
    </location>
</feature>
<keyword evidence="5 6" id="KW-0472">Membrane</keyword>
<evidence type="ECO:0000256" key="1">
    <source>
        <dbReference type="ARBA" id="ARBA00004141"/>
    </source>
</evidence>
<dbReference type="InterPro" id="IPR007632">
    <property type="entry name" value="Anoctamin"/>
</dbReference>
<feature type="domain" description="Anoctamin transmembrane" evidence="7">
    <location>
        <begin position="21"/>
        <end position="340"/>
    </location>
</feature>
<gene>
    <name evidence="8" type="ORF">ANCCEY_11443</name>
</gene>
<feature type="transmembrane region" description="Helical" evidence="6">
    <location>
        <begin position="20"/>
        <end position="43"/>
    </location>
</feature>
<accession>A0A0D6LBM5</accession>
<evidence type="ECO:0000313" key="8">
    <source>
        <dbReference type="EMBL" id="EPB69470.1"/>
    </source>
</evidence>
<evidence type="ECO:0000256" key="4">
    <source>
        <dbReference type="ARBA" id="ARBA00022989"/>
    </source>
</evidence>